<dbReference type="Gene3D" id="3.40.50.2000">
    <property type="entry name" value="Glycogen Phosphorylase B"/>
    <property type="match status" value="2"/>
</dbReference>
<keyword evidence="3" id="KW-0328">Glycosyltransferase</keyword>
<dbReference type="InterPro" id="IPR028098">
    <property type="entry name" value="Glyco_trans_4-like_N"/>
</dbReference>
<keyword evidence="3" id="KW-0808">Transferase</keyword>
<evidence type="ECO:0000259" key="1">
    <source>
        <dbReference type="Pfam" id="PF00534"/>
    </source>
</evidence>
<dbReference type="AlphaFoldDB" id="A0AAU7EGG1"/>
<dbReference type="GO" id="GO:0016757">
    <property type="term" value="F:glycosyltransferase activity"/>
    <property type="evidence" value="ECO:0007669"/>
    <property type="project" value="UniProtKB-KW"/>
</dbReference>
<dbReference type="Proteomes" id="UP001224325">
    <property type="component" value="Chromosome"/>
</dbReference>
<dbReference type="EC" id="2.4.-.-" evidence="3"/>
<gene>
    <name evidence="3" type="ORF">QLS71_016825</name>
</gene>
<dbReference type="Pfam" id="PF00534">
    <property type="entry name" value="Glycos_transf_1"/>
    <property type="match status" value="1"/>
</dbReference>
<reference evidence="3" key="1">
    <citation type="submission" date="2024-04" db="EMBL/GenBank/DDBJ databases">
        <title>Mariniflexile litorale, isolated from the shallow sediments of the Sea of Japan.</title>
        <authorList>
            <person name="Romanenko L."/>
            <person name="Isaeva M."/>
        </authorList>
    </citation>
    <scope>NUCLEOTIDE SEQUENCE [LARGE SCALE GENOMIC DNA]</scope>
    <source>
        <strain evidence="3">KMM 9835</strain>
    </source>
</reference>
<protein>
    <submittedName>
        <fullName evidence="3">Glycosyltransferase family 4 protein</fullName>
        <ecNumber evidence="3">2.4.-.-</ecNumber>
    </submittedName>
</protein>
<name>A0AAU7EGG1_9FLAO</name>
<dbReference type="CDD" id="cd03820">
    <property type="entry name" value="GT4_AmsD-like"/>
    <property type="match status" value="1"/>
</dbReference>
<proteinExistence type="predicted"/>
<organism evidence="3 4">
    <name type="scientific">Mariniflexile litorale</name>
    <dbReference type="NCBI Taxonomy" id="3045158"/>
    <lineage>
        <taxon>Bacteria</taxon>
        <taxon>Pseudomonadati</taxon>
        <taxon>Bacteroidota</taxon>
        <taxon>Flavobacteriia</taxon>
        <taxon>Flavobacteriales</taxon>
        <taxon>Flavobacteriaceae</taxon>
        <taxon>Mariniflexile</taxon>
    </lineage>
</organism>
<keyword evidence="4" id="KW-1185">Reference proteome</keyword>
<evidence type="ECO:0000313" key="4">
    <source>
        <dbReference type="Proteomes" id="UP001224325"/>
    </source>
</evidence>
<dbReference type="PANTHER" id="PTHR12526:SF630">
    <property type="entry name" value="GLYCOSYLTRANSFERASE"/>
    <property type="match status" value="1"/>
</dbReference>
<dbReference type="PANTHER" id="PTHR12526">
    <property type="entry name" value="GLYCOSYLTRANSFERASE"/>
    <property type="match status" value="1"/>
</dbReference>
<dbReference type="EMBL" id="CP155618">
    <property type="protein sequence ID" value="XBL13971.1"/>
    <property type="molecule type" value="Genomic_DNA"/>
</dbReference>
<dbReference type="SUPFAM" id="SSF53756">
    <property type="entry name" value="UDP-Glycosyltransferase/glycogen phosphorylase"/>
    <property type="match status" value="1"/>
</dbReference>
<feature type="domain" description="Glycosyl transferase family 1" evidence="1">
    <location>
        <begin position="187"/>
        <end position="339"/>
    </location>
</feature>
<sequence length="363" mass="41488">MKLLYITNQISAAAGLERVLSIKASALADTLGYEVHIITLNQGNQELFYKFSDKIIHHDLNINNSKIGYLFNYIKKIKATVKEINPDVISVCDDGLKGFYLPIILKKKYPIIYERHASKYISLNSKGWKQKLKLQLQSKLMQWGAKSFDAFIVLTKSNVKEWKLSNIRVIPNPLSFYPSETSSLLNKKVIAVGSHYHQKGFDMLLHIWATLSPQFPDWELNIYGQIDTQETYLKLAKKLKINQHVHFHMPVKNIGDKYQEASIYAMTSRSEGFGMVLIEAMAYGVPCVSFDCPSGPRDIISNNNDGFLIPPENETLFAEKLKLLMSNKQTRLKMGECARTASKNYLPNQIILQWDALFKMLTK</sequence>
<feature type="domain" description="Glycosyltransferase subfamily 4-like N-terminal" evidence="2">
    <location>
        <begin position="15"/>
        <end position="173"/>
    </location>
</feature>
<dbReference type="InterPro" id="IPR001296">
    <property type="entry name" value="Glyco_trans_1"/>
</dbReference>
<evidence type="ECO:0000259" key="2">
    <source>
        <dbReference type="Pfam" id="PF13439"/>
    </source>
</evidence>
<evidence type="ECO:0000313" key="3">
    <source>
        <dbReference type="EMBL" id="XBL13971.1"/>
    </source>
</evidence>
<accession>A0AAU7EGG1</accession>
<dbReference type="Pfam" id="PF13439">
    <property type="entry name" value="Glyco_transf_4"/>
    <property type="match status" value="1"/>
</dbReference>
<dbReference type="KEGG" id="mlil:QLS71_016825"/>
<dbReference type="RefSeq" id="WP_308991947.1">
    <property type="nucleotide sequence ID" value="NZ_CP155618.1"/>
</dbReference>